<dbReference type="OrthoDB" id="3936150at2759"/>
<evidence type="ECO:0000256" key="5">
    <source>
        <dbReference type="SAM" id="Phobius"/>
    </source>
</evidence>
<keyword evidence="8" id="KW-1185">Reference proteome</keyword>
<feature type="transmembrane region" description="Helical" evidence="5">
    <location>
        <begin position="171"/>
        <end position="192"/>
    </location>
</feature>
<dbReference type="GO" id="GO:0022857">
    <property type="term" value="F:transmembrane transporter activity"/>
    <property type="evidence" value="ECO:0007669"/>
    <property type="project" value="InterPro"/>
</dbReference>
<dbReference type="Pfam" id="PF00083">
    <property type="entry name" value="Sugar_tr"/>
    <property type="match status" value="1"/>
</dbReference>
<feature type="transmembrane region" description="Helical" evidence="5">
    <location>
        <begin position="411"/>
        <end position="432"/>
    </location>
</feature>
<dbReference type="GO" id="GO:0016020">
    <property type="term" value="C:membrane"/>
    <property type="evidence" value="ECO:0007669"/>
    <property type="project" value="UniProtKB-SubCell"/>
</dbReference>
<feature type="transmembrane region" description="Helical" evidence="5">
    <location>
        <begin position="444"/>
        <end position="463"/>
    </location>
</feature>
<feature type="transmembrane region" description="Helical" evidence="5">
    <location>
        <begin position="233"/>
        <end position="253"/>
    </location>
</feature>
<evidence type="ECO:0000259" key="6">
    <source>
        <dbReference type="PROSITE" id="PS50850"/>
    </source>
</evidence>
<dbReference type="PROSITE" id="PS50850">
    <property type="entry name" value="MFS"/>
    <property type="match status" value="1"/>
</dbReference>
<feature type="transmembrane region" description="Helical" evidence="5">
    <location>
        <begin position="344"/>
        <end position="362"/>
    </location>
</feature>
<accession>A0A0V0QNA7</accession>
<evidence type="ECO:0000313" key="8">
    <source>
        <dbReference type="Proteomes" id="UP000054937"/>
    </source>
</evidence>
<dbReference type="SUPFAM" id="SSF103473">
    <property type="entry name" value="MFS general substrate transporter"/>
    <property type="match status" value="1"/>
</dbReference>
<feature type="transmembrane region" description="Helical" evidence="5">
    <location>
        <begin position="146"/>
        <end position="165"/>
    </location>
</feature>
<reference evidence="7 8" key="1">
    <citation type="journal article" date="2015" name="Sci. Rep.">
        <title>Genome of the facultative scuticociliatosis pathogen Pseudocohnilembus persalinus provides insight into its virulence through horizontal gene transfer.</title>
        <authorList>
            <person name="Xiong J."/>
            <person name="Wang G."/>
            <person name="Cheng J."/>
            <person name="Tian M."/>
            <person name="Pan X."/>
            <person name="Warren A."/>
            <person name="Jiang C."/>
            <person name="Yuan D."/>
            <person name="Miao W."/>
        </authorList>
    </citation>
    <scope>NUCLEOTIDE SEQUENCE [LARGE SCALE GENOMIC DNA]</scope>
    <source>
        <strain evidence="7">36N120E</strain>
    </source>
</reference>
<proteinExistence type="predicted"/>
<comment type="subcellular location">
    <subcellularLocation>
        <location evidence="1">Membrane</location>
        <topology evidence="1">Multi-pass membrane protein</topology>
    </subcellularLocation>
</comment>
<evidence type="ECO:0000256" key="3">
    <source>
        <dbReference type="ARBA" id="ARBA00022989"/>
    </source>
</evidence>
<dbReference type="OMA" id="FLGHWWW"/>
<feature type="transmembrane region" description="Helical" evidence="5">
    <location>
        <begin position="122"/>
        <end position="139"/>
    </location>
</feature>
<dbReference type="Gene3D" id="1.20.1250.20">
    <property type="entry name" value="MFS general substrate transporter like domains"/>
    <property type="match status" value="1"/>
</dbReference>
<evidence type="ECO:0000256" key="2">
    <source>
        <dbReference type="ARBA" id="ARBA00022692"/>
    </source>
</evidence>
<dbReference type="PANTHER" id="PTHR24064">
    <property type="entry name" value="SOLUTE CARRIER FAMILY 22 MEMBER"/>
    <property type="match status" value="1"/>
</dbReference>
<feature type="transmembrane region" description="Helical" evidence="5">
    <location>
        <begin position="204"/>
        <end position="227"/>
    </location>
</feature>
<keyword evidence="3 5" id="KW-1133">Transmembrane helix</keyword>
<name>A0A0V0QNA7_PSEPJ</name>
<sequence>MSRKMSVKKTLIELEEELEQIEEENKQRKPMDELITDVVTNGKYQILIMLLFGVNFIFNATYMMSNGLFFQTPGYECDGQPCTEKDYCNGDYTDKQLTGVNSVTKALHLVCGKNYANAIGESLPYIGSLIGLMVFMMLGDKIGRKPVLGMTLGICAIGSILTICFENVVTIYTGMFLVGVGITPVGFIQIVILNEISTGHFRTFSMCFMYVCFAIGEMLIWPFSAIVEEDWRLLYLFFLTIPYCVCFGIYFLVLETPKYLQPIDQQKTAEVLQKMADYNKQEVQITEKMIEKSDTLKQNSFDYTHLFRFRSLRGVSLAMCSLSFGIHALYYGMQVSLDLIGSQVAKNCFFVGIADFLGYVLSDIVCPKLPRKKNLVITLSIASILCFSFIFDPVPKECQPDDQTCPQKTIQIIQAMFARFVISFSFSFMIIWLNELYPTSIRSIGVGFVAAIGFLGAYVTPYIKQFSTDVLNLNFVILCGFFGVMGVASAFSQKETFGKPFKQEIDELTRRYSVRLSLNPRERGQSVKVKTDTETPLIKQQTMSTVY</sequence>
<dbReference type="EMBL" id="LDAU01000126">
    <property type="protein sequence ID" value="KRX03742.1"/>
    <property type="molecule type" value="Genomic_DNA"/>
</dbReference>
<dbReference type="Proteomes" id="UP000054937">
    <property type="component" value="Unassembled WGS sequence"/>
</dbReference>
<feature type="transmembrane region" description="Helical" evidence="5">
    <location>
        <begin position="374"/>
        <end position="391"/>
    </location>
</feature>
<comment type="caution">
    <text evidence="7">The sequence shown here is derived from an EMBL/GenBank/DDBJ whole genome shotgun (WGS) entry which is preliminary data.</text>
</comment>
<keyword evidence="4 5" id="KW-0472">Membrane</keyword>
<keyword evidence="2 5" id="KW-0812">Transmembrane</keyword>
<feature type="transmembrane region" description="Helical" evidence="5">
    <location>
        <begin position="314"/>
        <end position="332"/>
    </location>
</feature>
<dbReference type="InterPro" id="IPR036259">
    <property type="entry name" value="MFS_trans_sf"/>
</dbReference>
<feature type="transmembrane region" description="Helical" evidence="5">
    <location>
        <begin position="46"/>
        <end position="65"/>
    </location>
</feature>
<evidence type="ECO:0000256" key="1">
    <source>
        <dbReference type="ARBA" id="ARBA00004141"/>
    </source>
</evidence>
<evidence type="ECO:0000256" key="4">
    <source>
        <dbReference type="ARBA" id="ARBA00023136"/>
    </source>
</evidence>
<organism evidence="7 8">
    <name type="scientific">Pseudocohnilembus persalinus</name>
    <name type="common">Ciliate</name>
    <dbReference type="NCBI Taxonomy" id="266149"/>
    <lineage>
        <taxon>Eukaryota</taxon>
        <taxon>Sar</taxon>
        <taxon>Alveolata</taxon>
        <taxon>Ciliophora</taxon>
        <taxon>Intramacronucleata</taxon>
        <taxon>Oligohymenophorea</taxon>
        <taxon>Scuticociliatia</taxon>
        <taxon>Philasterida</taxon>
        <taxon>Pseudocohnilembidae</taxon>
        <taxon>Pseudocohnilembus</taxon>
    </lineage>
</organism>
<evidence type="ECO:0000313" key="7">
    <source>
        <dbReference type="EMBL" id="KRX03742.1"/>
    </source>
</evidence>
<dbReference type="InterPro" id="IPR020846">
    <property type="entry name" value="MFS_dom"/>
</dbReference>
<dbReference type="InterPro" id="IPR005828">
    <property type="entry name" value="MFS_sugar_transport-like"/>
</dbReference>
<protein>
    <submittedName>
        <fullName evidence="7">Major facilitator superfamily domain, general substrate transporter</fullName>
    </submittedName>
</protein>
<dbReference type="AlphaFoldDB" id="A0A0V0QNA7"/>
<gene>
    <name evidence="7" type="ORF">PPERSA_04250</name>
</gene>
<feature type="transmembrane region" description="Helical" evidence="5">
    <location>
        <begin position="475"/>
        <end position="492"/>
    </location>
</feature>
<feature type="domain" description="Major facilitator superfamily (MFS) profile" evidence="6">
    <location>
        <begin position="45"/>
        <end position="497"/>
    </location>
</feature>
<dbReference type="InParanoid" id="A0A0V0QNA7"/>